<comment type="caution">
    <text evidence="1">The sequence shown here is derived from an EMBL/GenBank/DDBJ whole genome shotgun (WGS) entry which is preliminary data.</text>
</comment>
<sequence>MSDPTFNVLLPCTGNSARSILAETMPNRVG</sequence>
<reference evidence="1 2" key="1">
    <citation type="submission" date="2018-05" db="EMBL/GenBank/DDBJ databases">
        <title>Genomic Encyclopedia of Type Strains, Phase IV (KMG-IV): sequencing the most valuable type-strain genomes for metagenomic binning, comparative biology and taxonomic classification.</title>
        <authorList>
            <person name="Goeker M."/>
        </authorList>
    </citation>
    <scope>NUCLEOTIDE SEQUENCE [LARGE SCALE GENOMIC DNA]</scope>
    <source>
        <strain evidence="1 2">DSM 2626</strain>
    </source>
</reference>
<organism evidence="1 2">
    <name type="scientific">Rhizobium loti</name>
    <name type="common">Mesorhizobium loti</name>
    <dbReference type="NCBI Taxonomy" id="381"/>
    <lineage>
        <taxon>Bacteria</taxon>
        <taxon>Pseudomonadati</taxon>
        <taxon>Pseudomonadota</taxon>
        <taxon>Alphaproteobacteria</taxon>
        <taxon>Hyphomicrobiales</taxon>
        <taxon>Phyllobacteriaceae</taxon>
        <taxon>Mesorhizobium</taxon>
    </lineage>
</organism>
<gene>
    <name evidence="1" type="ORF">C8D77_1011324</name>
</gene>
<evidence type="ECO:0000313" key="2">
    <source>
        <dbReference type="Proteomes" id="UP000245631"/>
    </source>
</evidence>
<accession>A0A8E2WHT1</accession>
<evidence type="ECO:0000313" key="1">
    <source>
        <dbReference type="EMBL" id="PWJ94638.1"/>
    </source>
</evidence>
<name>A0A8E2WHT1_RHILI</name>
<proteinExistence type="predicted"/>
<dbReference type="SUPFAM" id="SSF52788">
    <property type="entry name" value="Phosphotyrosine protein phosphatases I"/>
    <property type="match status" value="1"/>
</dbReference>
<dbReference type="EMBL" id="QGGH01000001">
    <property type="protein sequence ID" value="PWJ94638.1"/>
    <property type="molecule type" value="Genomic_DNA"/>
</dbReference>
<dbReference type="InterPro" id="IPR036196">
    <property type="entry name" value="Ptyr_pPase_sf"/>
</dbReference>
<dbReference type="Proteomes" id="UP000245631">
    <property type="component" value="Unassembled WGS sequence"/>
</dbReference>
<protein>
    <submittedName>
        <fullName evidence="1">Uncharacterized protein</fullName>
    </submittedName>
</protein>
<dbReference type="AlphaFoldDB" id="A0A8E2WHT1"/>